<evidence type="ECO:0000256" key="1">
    <source>
        <dbReference type="ARBA" id="ARBA00007665"/>
    </source>
</evidence>
<dbReference type="SUPFAM" id="SSF54211">
    <property type="entry name" value="Ribosomal protein S5 domain 2-like"/>
    <property type="match status" value="1"/>
</dbReference>
<dbReference type="Proteomes" id="UP000076830">
    <property type="component" value="Chromosome"/>
</dbReference>
<dbReference type="GO" id="GO:0006446">
    <property type="term" value="P:regulation of translational initiation"/>
    <property type="evidence" value="ECO:0007669"/>
    <property type="project" value="TreeGrafter"/>
</dbReference>
<dbReference type="InterPro" id="IPR020569">
    <property type="entry name" value="UPF0029_Impact_CS"/>
</dbReference>
<dbReference type="InterPro" id="IPR001498">
    <property type="entry name" value="Impact_N"/>
</dbReference>
<dbReference type="Gene3D" id="3.30.230.30">
    <property type="entry name" value="Impact, N-terminal domain"/>
    <property type="match status" value="1"/>
</dbReference>
<dbReference type="InterPro" id="IPR023582">
    <property type="entry name" value="Impact"/>
</dbReference>
<evidence type="ECO:0000313" key="5">
    <source>
        <dbReference type="Proteomes" id="UP000076830"/>
    </source>
</evidence>
<dbReference type="EMBL" id="CP015249">
    <property type="protein sequence ID" value="ANB16430.1"/>
    <property type="molecule type" value="Genomic_DNA"/>
</dbReference>
<feature type="domain" description="Impact N-terminal" evidence="2">
    <location>
        <begin position="18"/>
        <end position="118"/>
    </location>
</feature>
<dbReference type="GO" id="GO:0032561">
    <property type="term" value="F:guanyl ribonucleotide binding"/>
    <property type="evidence" value="ECO:0007669"/>
    <property type="project" value="UniProtKB-ARBA"/>
</dbReference>
<dbReference type="STRING" id="1300342.I596_393"/>
<dbReference type="Pfam" id="PF01205">
    <property type="entry name" value="Impact_N"/>
    <property type="match status" value="1"/>
</dbReference>
<dbReference type="Pfam" id="PF09186">
    <property type="entry name" value="DUF1949"/>
    <property type="match status" value="1"/>
</dbReference>
<dbReference type="PANTHER" id="PTHR16301:SF20">
    <property type="entry name" value="IMPACT FAMILY MEMBER YIGZ"/>
    <property type="match status" value="1"/>
</dbReference>
<dbReference type="InterPro" id="IPR020568">
    <property type="entry name" value="Ribosomal_Su5_D2-typ_SF"/>
</dbReference>
<evidence type="ECO:0000313" key="4">
    <source>
        <dbReference type="EMBL" id="ANB16430.1"/>
    </source>
</evidence>
<dbReference type="SUPFAM" id="SSF54980">
    <property type="entry name" value="EF-G C-terminal domain-like"/>
    <property type="match status" value="1"/>
</dbReference>
<dbReference type="PATRIC" id="fig|1300342.3.peg.381"/>
<organism evidence="4 5">
    <name type="scientific">Dokdonella koreensis DS-123</name>
    <dbReference type="NCBI Taxonomy" id="1300342"/>
    <lineage>
        <taxon>Bacteria</taxon>
        <taxon>Pseudomonadati</taxon>
        <taxon>Pseudomonadota</taxon>
        <taxon>Gammaproteobacteria</taxon>
        <taxon>Lysobacterales</taxon>
        <taxon>Rhodanobacteraceae</taxon>
        <taxon>Dokdonella</taxon>
    </lineage>
</organism>
<dbReference type="InterPro" id="IPR035647">
    <property type="entry name" value="EFG_III/V"/>
</dbReference>
<dbReference type="AlphaFoldDB" id="A0A161HIW5"/>
<dbReference type="PANTHER" id="PTHR16301">
    <property type="entry name" value="IMPACT-RELATED"/>
    <property type="match status" value="1"/>
</dbReference>
<feature type="domain" description="UPF0029" evidence="3">
    <location>
        <begin position="134"/>
        <end position="190"/>
    </location>
</feature>
<keyword evidence="5" id="KW-1185">Reference proteome</keyword>
<accession>A0A161HIW5</accession>
<gene>
    <name evidence="4" type="ORF">I596_393</name>
</gene>
<name>A0A161HIW5_9GAMM</name>
<comment type="similarity">
    <text evidence="1">Belongs to the IMPACT family.</text>
</comment>
<dbReference type="PROSITE" id="PS00910">
    <property type="entry name" value="UPF0029"/>
    <property type="match status" value="1"/>
</dbReference>
<dbReference type="GO" id="GO:0005737">
    <property type="term" value="C:cytoplasm"/>
    <property type="evidence" value="ECO:0007669"/>
    <property type="project" value="TreeGrafter"/>
</dbReference>
<dbReference type="InterPro" id="IPR015269">
    <property type="entry name" value="UPF0029_Impact_C"/>
</dbReference>
<dbReference type="KEGG" id="dko:I596_393"/>
<evidence type="ECO:0000259" key="3">
    <source>
        <dbReference type="Pfam" id="PF09186"/>
    </source>
</evidence>
<reference evidence="4 5" key="1">
    <citation type="submission" date="2016-04" db="EMBL/GenBank/DDBJ databases">
        <title>Complete genome sequence of Dokdonella koreensis DS-123T.</title>
        <authorList>
            <person name="Kim J.F."/>
            <person name="Lee H."/>
            <person name="Kwak M.-J."/>
        </authorList>
    </citation>
    <scope>NUCLEOTIDE SEQUENCE [LARGE SCALE GENOMIC DNA]</scope>
    <source>
        <strain evidence="4 5">DS-123</strain>
    </source>
</reference>
<dbReference type="GO" id="GO:0017111">
    <property type="term" value="F:ribonucleoside triphosphate phosphatase activity"/>
    <property type="evidence" value="ECO:0007669"/>
    <property type="project" value="UniProtKB-ARBA"/>
</dbReference>
<evidence type="ECO:0000259" key="2">
    <source>
        <dbReference type="Pfam" id="PF01205"/>
    </source>
</evidence>
<sequence length="203" mass="21778">MASMETLAGAARLQQEIKKSRFLAQAAPLDAVDAALAFVAQVADPAATHNCWAYRFGQHYRFSDDGEPGGTAGRPILQAIDGQGLDRVIVVVTRWFGGTKLGAGGLVRAYGGCAAECLRLAARLPIVDRATIEVSCDFPNLPTLHARLPEFSAEKLDEGFDADGARLRLALPRDRVVAFTGWLRDLTRGRAVVDVQDDATTPS</sequence>
<dbReference type="Gene3D" id="3.30.70.240">
    <property type="match status" value="1"/>
</dbReference>
<protein>
    <submittedName>
        <fullName evidence="4">Thymidylate synthase</fullName>
    </submittedName>
</protein>
<dbReference type="GO" id="GO:0043168">
    <property type="term" value="F:anion binding"/>
    <property type="evidence" value="ECO:0007669"/>
    <property type="project" value="UniProtKB-ARBA"/>
</dbReference>
<dbReference type="InterPro" id="IPR036956">
    <property type="entry name" value="Impact_N_sf"/>
</dbReference>
<proteinExistence type="inferred from homology"/>